<organism evidence="3 4">
    <name type="scientific">Escallonia herrerae</name>
    <dbReference type="NCBI Taxonomy" id="1293975"/>
    <lineage>
        <taxon>Eukaryota</taxon>
        <taxon>Viridiplantae</taxon>
        <taxon>Streptophyta</taxon>
        <taxon>Embryophyta</taxon>
        <taxon>Tracheophyta</taxon>
        <taxon>Spermatophyta</taxon>
        <taxon>Magnoliopsida</taxon>
        <taxon>eudicotyledons</taxon>
        <taxon>Gunneridae</taxon>
        <taxon>Pentapetalae</taxon>
        <taxon>asterids</taxon>
        <taxon>campanulids</taxon>
        <taxon>Escalloniales</taxon>
        <taxon>Escalloniaceae</taxon>
        <taxon>Escallonia</taxon>
    </lineage>
</organism>
<dbReference type="GO" id="GO:0016491">
    <property type="term" value="F:oxidoreductase activity"/>
    <property type="evidence" value="ECO:0007669"/>
    <property type="project" value="UniProtKB-KW"/>
</dbReference>
<evidence type="ECO:0000256" key="1">
    <source>
        <dbReference type="ARBA" id="ARBA00006484"/>
    </source>
</evidence>
<dbReference type="InterPro" id="IPR036291">
    <property type="entry name" value="NAD(P)-bd_dom_sf"/>
</dbReference>
<comment type="similarity">
    <text evidence="1">Belongs to the short-chain dehydrogenases/reductases (SDR) family.</text>
</comment>
<proteinExistence type="inferred from homology"/>
<dbReference type="PANTHER" id="PTHR43180:SF37">
    <property type="entry name" value="TROPINONE REDUCTASE-LIKE 2"/>
    <property type="match status" value="1"/>
</dbReference>
<comment type="caution">
    <text evidence="3">The sequence shown here is derived from an EMBL/GenBank/DDBJ whole genome shotgun (WGS) entry which is preliminary data.</text>
</comment>
<evidence type="ECO:0000313" key="3">
    <source>
        <dbReference type="EMBL" id="KAK3043856.1"/>
    </source>
</evidence>
<dbReference type="EMBL" id="JAVXUP010000001">
    <property type="protein sequence ID" value="KAK3043856.1"/>
    <property type="molecule type" value="Genomic_DNA"/>
</dbReference>
<reference evidence="3" key="1">
    <citation type="submission" date="2022-12" db="EMBL/GenBank/DDBJ databases">
        <title>Draft genome assemblies for two species of Escallonia (Escalloniales).</title>
        <authorList>
            <person name="Chanderbali A."/>
            <person name="Dervinis C."/>
            <person name="Anghel I."/>
            <person name="Soltis D."/>
            <person name="Soltis P."/>
            <person name="Zapata F."/>
        </authorList>
    </citation>
    <scope>NUCLEOTIDE SEQUENCE</scope>
    <source>
        <strain evidence="3">UCBG64.0493</strain>
        <tissue evidence="3">Leaf</tissue>
    </source>
</reference>
<evidence type="ECO:0000313" key="4">
    <source>
        <dbReference type="Proteomes" id="UP001188597"/>
    </source>
</evidence>
<dbReference type="PANTHER" id="PTHR43180">
    <property type="entry name" value="3-OXOACYL-(ACYL-CARRIER-PROTEIN) REDUCTASE (AFU_ORTHOLOGUE AFUA_6G11210)"/>
    <property type="match status" value="1"/>
</dbReference>
<dbReference type="AlphaFoldDB" id="A0AA88XCX9"/>
<dbReference type="Gene3D" id="3.40.50.720">
    <property type="entry name" value="NAD(P)-binding Rossmann-like Domain"/>
    <property type="match status" value="1"/>
</dbReference>
<accession>A0AA88XCX9</accession>
<dbReference type="Proteomes" id="UP001188597">
    <property type="component" value="Unassembled WGS sequence"/>
</dbReference>
<protein>
    <submittedName>
        <fullName evidence="3">Uncharacterized protein</fullName>
    </submittedName>
</protein>
<keyword evidence="4" id="KW-1185">Reference proteome</keyword>
<dbReference type="InterPro" id="IPR002347">
    <property type="entry name" value="SDR_fam"/>
</dbReference>
<gene>
    <name evidence="3" type="ORF">RJ639_000555</name>
</gene>
<dbReference type="SUPFAM" id="SSF51735">
    <property type="entry name" value="NAD(P)-binding Rossmann-fold domains"/>
    <property type="match status" value="1"/>
</dbReference>
<keyword evidence="2" id="KW-0560">Oxidoreductase</keyword>
<sequence>MHPSPCPGVAKNLAAELGKDGIRVNFVSPGGVVSQSNFGVPAEKVAVSSHATATMKGKIPRVKDVEMVTLYLASNGASYMSGLNLVVDGGYSVVNPTMMKAAGLIPDQLNVRYLSPVSSFTCDKHGLDAGLTICCHVEG</sequence>
<dbReference type="Pfam" id="PF13561">
    <property type="entry name" value="adh_short_C2"/>
    <property type="match status" value="1"/>
</dbReference>
<evidence type="ECO:0000256" key="2">
    <source>
        <dbReference type="ARBA" id="ARBA00023002"/>
    </source>
</evidence>
<name>A0AA88XCX9_9ASTE</name>